<evidence type="ECO:0000313" key="4">
    <source>
        <dbReference type="Proteomes" id="UP001201980"/>
    </source>
</evidence>
<evidence type="ECO:0000256" key="2">
    <source>
        <dbReference type="SAM" id="Phobius"/>
    </source>
</evidence>
<protein>
    <submittedName>
        <fullName evidence="3">Uncharacterized protein</fullName>
    </submittedName>
</protein>
<keyword evidence="2" id="KW-1133">Transmembrane helix</keyword>
<feature type="compositionally biased region" description="Low complexity" evidence="1">
    <location>
        <begin position="1"/>
        <end position="16"/>
    </location>
</feature>
<accession>A0AAD5RPM7</accession>
<sequence length="162" mass="18187">MSQRRPANRPASPASRRTPRPTADDIIAQRLKQGGQKVKFRRYVVSGAMTMVIIAGAWYGASLKTEQDIEKQRKKVYEATDQELIEHLTIMKNKHQRTKTELDKKLSVVRGRMTENAKREAEERGEFATPSHAPLPAPKSLDTDGQNGKGSIGRWFSWGGKG</sequence>
<reference evidence="3" key="1">
    <citation type="submission" date="2022-07" db="EMBL/GenBank/DDBJ databases">
        <title>Draft genome sequence of Zalerion maritima ATCC 34329, a (micro)plastics degrading marine fungus.</title>
        <authorList>
            <person name="Paco A."/>
            <person name="Goncalves M.F.M."/>
            <person name="Rocha-Santos T.A.P."/>
            <person name="Alves A."/>
        </authorList>
    </citation>
    <scope>NUCLEOTIDE SEQUENCE</scope>
    <source>
        <strain evidence="3">ATCC 34329</strain>
    </source>
</reference>
<feature type="transmembrane region" description="Helical" evidence="2">
    <location>
        <begin position="40"/>
        <end position="61"/>
    </location>
</feature>
<dbReference type="AlphaFoldDB" id="A0AAD5RPM7"/>
<feature type="region of interest" description="Disordered" evidence="1">
    <location>
        <begin position="108"/>
        <end position="162"/>
    </location>
</feature>
<evidence type="ECO:0000256" key="1">
    <source>
        <dbReference type="SAM" id="MobiDB-lite"/>
    </source>
</evidence>
<dbReference type="EMBL" id="JAKWBI020000191">
    <property type="protein sequence ID" value="KAJ2899665.1"/>
    <property type="molecule type" value="Genomic_DNA"/>
</dbReference>
<keyword evidence="2" id="KW-0472">Membrane</keyword>
<feature type="compositionally biased region" description="Basic and acidic residues" evidence="1">
    <location>
        <begin position="108"/>
        <end position="126"/>
    </location>
</feature>
<keyword evidence="2" id="KW-0812">Transmembrane</keyword>
<name>A0AAD5RPM7_9PEZI</name>
<organism evidence="3 4">
    <name type="scientific">Zalerion maritima</name>
    <dbReference type="NCBI Taxonomy" id="339359"/>
    <lineage>
        <taxon>Eukaryota</taxon>
        <taxon>Fungi</taxon>
        <taxon>Dikarya</taxon>
        <taxon>Ascomycota</taxon>
        <taxon>Pezizomycotina</taxon>
        <taxon>Sordariomycetes</taxon>
        <taxon>Lulworthiomycetidae</taxon>
        <taxon>Lulworthiales</taxon>
        <taxon>Lulworthiaceae</taxon>
        <taxon>Zalerion</taxon>
    </lineage>
</organism>
<dbReference type="Proteomes" id="UP001201980">
    <property type="component" value="Unassembled WGS sequence"/>
</dbReference>
<feature type="region of interest" description="Disordered" evidence="1">
    <location>
        <begin position="1"/>
        <end position="24"/>
    </location>
</feature>
<proteinExistence type="predicted"/>
<keyword evidence="4" id="KW-1185">Reference proteome</keyword>
<evidence type="ECO:0000313" key="3">
    <source>
        <dbReference type="EMBL" id="KAJ2899665.1"/>
    </source>
</evidence>
<gene>
    <name evidence="3" type="ORF">MKZ38_002916</name>
</gene>
<comment type="caution">
    <text evidence="3">The sequence shown here is derived from an EMBL/GenBank/DDBJ whole genome shotgun (WGS) entry which is preliminary data.</text>
</comment>